<protein>
    <submittedName>
        <fullName evidence="3">Reverse transcriptase domain-containing protein</fullName>
    </submittedName>
</protein>
<dbReference type="AlphaFoldDB" id="A0A183AP41"/>
<dbReference type="EMBL" id="UZAN01046378">
    <property type="protein sequence ID" value="VDP84090.1"/>
    <property type="molecule type" value="Genomic_DNA"/>
</dbReference>
<reference evidence="1 2" key="2">
    <citation type="submission" date="2018-11" db="EMBL/GenBank/DDBJ databases">
        <authorList>
            <consortium name="Pathogen Informatics"/>
        </authorList>
    </citation>
    <scope>NUCLEOTIDE SEQUENCE [LARGE SCALE GENOMIC DNA]</scope>
    <source>
        <strain evidence="1 2">Egypt</strain>
    </source>
</reference>
<dbReference type="OrthoDB" id="6243574at2759"/>
<evidence type="ECO:0000313" key="3">
    <source>
        <dbReference type="WBParaSite" id="ECPE_0000875201-mRNA-1"/>
    </source>
</evidence>
<accession>A0A183AP41</accession>
<keyword evidence="2" id="KW-1185">Reference proteome</keyword>
<proteinExistence type="predicted"/>
<evidence type="ECO:0000313" key="2">
    <source>
        <dbReference type="Proteomes" id="UP000272942"/>
    </source>
</evidence>
<name>A0A183AP41_9TREM</name>
<dbReference type="Proteomes" id="UP000272942">
    <property type="component" value="Unassembled WGS sequence"/>
</dbReference>
<evidence type="ECO:0000313" key="1">
    <source>
        <dbReference type="EMBL" id="VDP84090.1"/>
    </source>
</evidence>
<gene>
    <name evidence="1" type="ORF">ECPE_LOCUS8726</name>
</gene>
<reference evidence="3" key="1">
    <citation type="submission" date="2016-06" db="UniProtKB">
        <authorList>
            <consortium name="WormBaseParasite"/>
        </authorList>
    </citation>
    <scope>IDENTIFICATION</scope>
</reference>
<sequence length="120" mass="13264">MRQAASLTNWDSRNPEDVDVSWEALAVKDEDKSEMLASHYASVYTPASSTLAHLLDTDTALNWAPFTIGEMALELRRLKVHQSPGPGGVHPLILKQLADELAAPLCNLFHLSFTQGRLPR</sequence>
<dbReference type="WBParaSite" id="ECPE_0000875201-mRNA-1">
    <property type="protein sequence ID" value="ECPE_0000875201-mRNA-1"/>
    <property type="gene ID" value="ECPE_0000875201"/>
</dbReference>
<organism evidence="3">
    <name type="scientific">Echinostoma caproni</name>
    <dbReference type="NCBI Taxonomy" id="27848"/>
    <lineage>
        <taxon>Eukaryota</taxon>
        <taxon>Metazoa</taxon>
        <taxon>Spiralia</taxon>
        <taxon>Lophotrochozoa</taxon>
        <taxon>Platyhelminthes</taxon>
        <taxon>Trematoda</taxon>
        <taxon>Digenea</taxon>
        <taxon>Plagiorchiida</taxon>
        <taxon>Echinostomata</taxon>
        <taxon>Echinostomatoidea</taxon>
        <taxon>Echinostomatidae</taxon>
        <taxon>Echinostoma</taxon>
    </lineage>
</organism>